<feature type="domain" description="Pherophorin" evidence="4">
    <location>
        <begin position="64"/>
        <end position="211"/>
    </location>
</feature>
<keyword evidence="2" id="KW-1133">Transmembrane helix</keyword>
<accession>A0A150GY02</accession>
<evidence type="ECO:0000256" key="3">
    <source>
        <dbReference type="SAM" id="SignalP"/>
    </source>
</evidence>
<evidence type="ECO:0000256" key="1">
    <source>
        <dbReference type="SAM" id="MobiDB-lite"/>
    </source>
</evidence>
<comment type="caution">
    <text evidence="5">The sequence shown here is derived from an EMBL/GenBank/DDBJ whole genome shotgun (WGS) entry which is preliminary data.</text>
</comment>
<evidence type="ECO:0000313" key="5">
    <source>
        <dbReference type="EMBL" id="KXZ54582.1"/>
    </source>
</evidence>
<keyword evidence="3" id="KW-0732">Signal</keyword>
<feature type="chain" id="PRO_5007562367" description="Pherophorin domain-containing protein" evidence="3">
    <location>
        <begin position="22"/>
        <end position="817"/>
    </location>
</feature>
<protein>
    <recommendedName>
        <fullName evidence="4">Pherophorin domain-containing protein</fullName>
    </recommendedName>
</protein>
<reference evidence="6" key="1">
    <citation type="journal article" date="2016" name="Nat. Commun.">
        <title>The Gonium pectorale genome demonstrates co-option of cell cycle regulation during the evolution of multicellularity.</title>
        <authorList>
            <person name="Hanschen E.R."/>
            <person name="Marriage T.N."/>
            <person name="Ferris P.J."/>
            <person name="Hamaji T."/>
            <person name="Toyoda A."/>
            <person name="Fujiyama A."/>
            <person name="Neme R."/>
            <person name="Noguchi H."/>
            <person name="Minakuchi Y."/>
            <person name="Suzuki M."/>
            <person name="Kawai-Toyooka H."/>
            <person name="Smith D.R."/>
            <person name="Sparks H."/>
            <person name="Anderson J."/>
            <person name="Bakaric R."/>
            <person name="Luria V."/>
            <person name="Karger A."/>
            <person name="Kirschner M.W."/>
            <person name="Durand P.M."/>
            <person name="Michod R.E."/>
            <person name="Nozaki H."/>
            <person name="Olson B.J."/>
        </authorList>
    </citation>
    <scope>NUCLEOTIDE SEQUENCE [LARGE SCALE GENOMIC DNA]</scope>
    <source>
        <strain evidence="6">NIES-2863</strain>
    </source>
</reference>
<dbReference type="OrthoDB" id="531844at2759"/>
<name>A0A150GY02_GONPE</name>
<dbReference type="AlphaFoldDB" id="A0A150GY02"/>
<organism evidence="5 6">
    <name type="scientific">Gonium pectorale</name>
    <name type="common">Green alga</name>
    <dbReference type="NCBI Taxonomy" id="33097"/>
    <lineage>
        <taxon>Eukaryota</taxon>
        <taxon>Viridiplantae</taxon>
        <taxon>Chlorophyta</taxon>
        <taxon>core chlorophytes</taxon>
        <taxon>Chlorophyceae</taxon>
        <taxon>CS clade</taxon>
        <taxon>Chlamydomonadales</taxon>
        <taxon>Volvocaceae</taxon>
        <taxon>Gonium</taxon>
    </lineage>
</organism>
<feature type="signal peptide" evidence="3">
    <location>
        <begin position="1"/>
        <end position="21"/>
    </location>
</feature>
<dbReference type="InterPro" id="IPR024616">
    <property type="entry name" value="Pherophorin"/>
</dbReference>
<feature type="domain" description="Pherophorin" evidence="4">
    <location>
        <begin position="228"/>
        <end position="384"/>
    </location>
</feature>
<feature type="transmembrane region" description="Helical" evidence="2">
    <location>
        <begin position="733"/>
        <end position="755"/>
    </location>
</feature>
<proteinExistence type="predicted"/>
<evidence type="ECO:0000259" key="4">
    <source>
        <dbReference type="Pfam" id="PF12499"/>
    </source>
</evidence>
<keyword evidence="2" id="KW-0472">Membrane</keyword>
<evidence type="ECO:0000313" key="6">
    <source>
        <dbReference type="Proteomes" id="UP000075714"/>
    </source>
</evidence>
<dbReference type="EMBL" id="LSYV01000005">
    <property type="protein sequence ID" value="KXZ54582.1"/>
    <property type="molecule type" value="Genomic_DNA"/>
</dbReference>
<dbReference type="Proteomes" id="UP000075714">
    <property type="component" value="Unassembled WGS sequence"/>
</dbReference>
<feature type="region of interest" description="Disordered" evidence="1">
    <location>
        <begin position="772"/>
        <end position="817"/>
    </location>
</feature>
<gene>
    <name evidence="5" type="ORF">GPECTOR_4g647</name>
</gene>
<sequence length="817" mass="86251">MRSRAIFALCGLLLAAAGVRAQLGISGSSGLAFAPRFTRLLKADLSSVASYLLPTEQPALCTSNCCQADSYASPYGLTYLNNTQRQFGGRTYTTFFYQFHSTHRCDNALDNAQCCTASADNIWIDVDPSLKVKYVSFNGQRLVHSEQSEYGLRLGSVNLQVSDAMNGIPVAITVEGAADALCPPPGLAPLPGLCELVVQGATPANPNACCPSTISMNSQLPFQLPEQQFQCSSSLENSPFKLVYDSVTQPVTVSTGQQYVYYNFRLVTTGSCRADSVTDCCNAQLSYMNMKVTDLPITSVQLDGKAVGFTTSTWNEPNSASYRSLIIDNLNLVADDLGSAGLPLIITVRLPSGADSVDLCDSSSDDAQGACSYYLHSEDGFCCPSGLAMPEGGVPPPPPETCPATLMVDPSQTSMSLQYYEKNADASHTIFTFLLANHNPVGGCSKPYCADVCSWTLYLNPEVASMLAVGHENPINNGRQIIVGGNAASVTFPYGPTGESTANFFLTLPGTGKTLSDLCARNAVIGQGSKACAAVVRAASGVYIRVFFNDDEVIIKPGSPPPPVQLCAAPQPMEDSCLRVKSPALFNSMLTWTVFRFTANPVANTAACSPPATANNPATVHVILSAAAVDQLTTRGDVQPKNGLALDRSDGARWTVSTTAATNLTFMLQAADLSVADACRQGVTPEQPANSCVVEVSGNAGCFRGYIKAEKDASIEWVGEQSPSKRGVGASTIVPAVVVPAVVLLLAMVALAAWYRRRRSQRYAYGGDGSDSFSRPLAGGSTAGSMRDDLSVPSASPSDVHIRVPGSQGGAPPSERR</sequence>
<keyword evidence="6" id="KW-1185">Reference proteome</keyword>
<evidence type="ECO:0000256" key="2">
    <source>
        <dbReference type="SAM" id="Phobius"/>
    </source>
</evidence>
<dbReference type="Pfam" id="PF12499">
    <property type="entry name" value="DUF3707"/>
    <property type="match status" value="2"/>
</dbReference>
<keyword evidence="2" id="KW-0812">Transmembrane</keyword>